<dbReference type="Pfam" id="PF16889">
    <property type="entry name" value="Hepar_II_III_N"/>
    <property type="match status" value="1"/>
</dbReference>
<dbReference type="KEGG" id="vte:BHY08_00970"/>
<keyword evidence="8" id="KW-1185">Reference proteome</keyword>
<feature type="domain" description="Heparin-sulfate lyase N-terminal" evidence="6">
    <location>
        <begin position="20"/>
        <end position="272"/>
    </location>
</feature>
<dbReference type="Pfam" id="PF07940">
    <property type="entry name" value="Hepar_II_III_C"/>
    <property type="match status" value="1"/>
</dbReference>
<dbReference type="STRING" id="519472.BHY08_00970"/>
<evidence type="ECO:0000256" key="4">
    <source>
        <dbReference type="ARBA" id="ARBA00023239"/>
    </source>
</evidence>
<organism evidence="7 8">
    <name type="scientific">Vagococcus teuberi</name>
    <dbReference type="NCBI Taxonomy" id="519472"/>
    <lineage>
        <taxon>Bacteria</taxon>
        <taxon>Bacillati</taxon>
        <taxon>Bacillota</taxon>
        <taxon>Bacilli</taxon>
        <taxon>Lactobacillales</taxon>
        <taxon>Enterococcaceae</taxon>
        <taxon>Vagococcus</taxon>
    </lineage>
</organism>
<sequence length="641" mass="75135">MKRTFFDKQEPNIMLMHANSQLLLENKFQFIHPYDMEPCRDIIAFVDGIDWTHVPFEDEEWNYMLNRQEYLLDLCLSFDISGDICYLQKGKDLVLDWITKNQTTENWRTIDTGIRLMYWEIMIRYLDQELLLRVSDNEKIKQSIYQQLNYLDDAYIEKYDLSNWGILIVAGFFIISHRASDMCESSVYQRMLSRLTHQLHLQVQPSGNHWEQSPLYFMEVLRSIVCIHQSDVLKDHPVQTLLEEKILSMYHFMPHFVTPEGTTILQGDTDEMRIADVMQTLSLLYQQSLPPLFANHVTVDYLLLYFSHREIDYSTWEKNITQCVDEKFPKIMTDHFTGNYYYHDDWHSTSSYAHLYNGPLGSGHGHLSLCHIDVTLGGDNILVDSGRLTYVESPLRYLLKEAPQHNTVVINSHSFGEVVDSWGFEAVPTSLSNRVYEDDCFWAVRSAYIDTQVNGDFKVVRTVLYIKELDSFIILDQVVDIGENAFSNMTRYFNLNPKIKARQEQDHVSLDIKNKRYYAYFSEESMHVEESFFAPTYNDLVVNEKIVVTSSQPTQYTVLTKYSNAVVKETTVQKTDNKLCSEEKCYGMAITIDGQEWLIYSMIEDTYSGHKLYKIDGHPVYGQFGVVKIDRNNEENYMRLF</sequence>
<accession>A0A1J0A3L0</accession>
<evidence type="ECO:0000313" key="7">
    <source>
        <dbReference type="EMBL" id="APB30520.1"/>
    </source>
</evidence>
<keyword evidence="2" id="KW-0732">Signal</keyword>
<dbReference type="Proteomes" id="UP000191200">
    <property type="component" value="Chromosome"/>
</dbReference>
<reference evidence="7 8" key="1">
    <citation type="submission" date="2016-09" db="EMBL/GenBank/DDBJ databases">
        <title>Vagococcus teuberi sp. nov., isolated from the Malian artisanal sour milk fene.</title>
        <authorList>
            <person name="Wullschleger S."/>
            <person name="Seifert C."/>
            <person name="Baumgartner S."/>
            <person name="Lacroix C."/>
            <person name="Bonfoh B."/>
            <person name="Stevens M.J."/>
            <person name="Meile L."/>
        </authorList>
    </citation>
    <scope>NUCLEOTIDE SEQUENCE [LARGE SCALE GENOMIC DNA]</scope>
    <source>
        <strain evidence="7 8">DSM 21459</strain>
    </source>
</reference>
<dbReference type="Gene3D" id="1.50.10.100">
    <property type="entry name" value="Chondroitin AC/alginate lyase"/>
    <property type="match status" value="1"/>
</dbReference>
<gene>
    <name evidence="7" type="ORF">BHY08_00970</name>
</gene>
<comment type="subcellular location">
    <subcellularLocation>
        <location evidence="1">Periplasm</location>
    </subcellularLocation>
</comment>
<keyword evidence="4" id="KW-0456">Lyase</keyword>
<dbReference type="EMBL" id="CP017267">
    <property type="protein sequence ID" value="APB30520.1"/>
    <property type="molecule type" value="Genomic_DNA"/>
</dbReference>
<feature type="domain" description="Heparinase II/III-like C-terminal" evidence="5">
    <location>
        <begin position="355"/>
        <end position="555"/>
    </location>
</feature>
<keyword evidence="3" id="KW-0574">Periplasm</keyword>
<evidence type="ECO:0000256" key="2">
    <source>
        <dbReference type="ARBA" id="ARBA00022729"/>
    </source>
</evidence>
<protein>
    <submittedName>
        <fullName evidence="7">Uncharacterized protein</fullName>
    </submittedName>
</protein>
<dbReference type="RefSeq" id="WP_071456088.1">
    <property type="nucleotide sequence ID" value="NZ_CP017267.1"/>
</dbReference>
<dbReference type="PANTHER" id="PTHR39210">
    <property type="entry name" value="HEPARIN-SULFATE LYASE"/>
    <property type="match status" value="1"/>
</dbReference>
<name>A0A1J0A3L0_9ENTE</name>
<dbReference type="InterPro" id="IPR031680">
    <property type="entry name" value="Hepar_II_III_N"/>
</dbReference>
<evidence type="ECO:0000259" key="6">
    <source>
        <dbReference type="Pfam" id="PF16889"/>
    </source>
</evidence>
<dbReference type="Gene3D" id="2.70.98.70">
    <property type="match status" value="1"/>
</dbReference>
<dbReference type="GO" id="GO:0042597">
    <property type="term" value="C:periplasmic space"/>
    <property type="evidence" value="ECO:0007669"/>
    <property type="project" value="UniProtKB-SubCell"/>
</dbReference>
<evidence type="ECO:0000313" key="8">
    <source>
        <dbReference type="Proteomes" id="UP000191200"/>
    </source>
</evidence>
<dbReference type="SUPFAM" id="SSF48230">
    <property type="entry name" value="Chondroitin AC/alginate lyase"/>
    <property type="match status" value="1"/>
</dbReference>
<evidence type="ECO:0000256" key="3">
    <source>
        <dbReference type="ARBA" id="ARBA00022764"/>
    </source>
</evidence>
<dbReference type="PANTHER" id="PTHR39210:SF1">
    <property type="entry name" value="HEPARIN-SULFATE LYASE"/>
    <property type="match status" value="1"/>
</dbReference>
<dbReference type="GO" id="GO:0016829">
    <property type="term" value="F:lyase activity"/>
    <property type="evidence" value="ECO:0007669"/>
    <property type="project" value="UniProtKB-KW"/>
</dbReference>
<dbReference type="InterPro" id="IPR008929">
    <property type="entry name" value="Chondroitin_lyas"/>
</dbReference>
<evidence type="ECO:0000256" key="1">
    <source>
        <dbReference type="ARBA" id="ARBA00004418"/>
    </source>
</evidence>
<dbReference type="InterPro" id="IPR012480">
    <property type="entry name" value="Hepar_II_III_C"/>
</dbReference>
<evidence type="ECO:0000259" key="5">
    <source>
        <dbReference type="Pfam" id="PF07940"/>
    </source>
</evidence>
<dbReference type="AlphaFoldDB" id="A0A1J0A3L0"/>
<proteinExistence type="predicted"/>
<dbReference type="OrthoDB" id="7335480at2"/>